<dbReference type="InterPro" id="IPR013087">
    <property type="entry name" value="Znf_C2H2_type"/>
</dbReference>
<keyword evidence="1" id="KW-0862">Zinc</keyword>
<feature type="non-terminal residue" evidence="3">
    <location>
        <position position="1"/>
    </location>
</feature>
<reference evidence="3" key="1">
    <citation type="submission" date="2015-11" db="EMBL/GenBank/DDBJ databases">
        <title>De novo transcriptome assembly of four potential Pierce s Disease insect vectors from Arizona vineyards.</title>
        <authorList>
            <person name="Tassone E.E."/>
        </authorList>
    </citation>
    <scope>NUCLEOTIDE SEQUENCE</scope>
</reference>
<sequence>YCGICAQSTNKIYRLSDSLSTIPSTPSNNATERVFLERHLCSCGKHYKNKASLVWHMRHECGKAPAHSCHHCVYKTRVRSSLLRHLRNVHKLDVPPERYISRPTEPAGIAFIKQCADKM</sequence>
<dbReference type="AlphaFoldDB" id="A0A1B6FR35"/>
<evidence type="ECO:0000313" key="3">
    <source>
        <dbReference type="EMBL" id="JAS52473.1"/>
    </source>
</evidence>
<dbReference type="EMBL" id="GECZ01017296">
    <property type="protein sequence ID" value="JAS52473.1"/>
    <property type="molecule type" value="Transcribed_RNA"/>
</dbReference>
<evidence type="ECO:0000259" key="2">
    <source>
        <dbReference type="PROSITE" id="PS50157"/>
    </source>
</evidence>
<evidence type="ECO:0000256" key="1">
    <source>
        <dbReference type="PROSITE-ProRule" id="PRU00042"/>
    </source>
</evidence>
<dbReference type="Gene3D" id="3.30.160.60">
    <property type="entry name" value="Classic Zinc Finger"/>
    <property type="match status" value="1"/>
</dbReference>
<dbReference type="GO" id="GO:0008270">
    <property type="term" value="F:zinc ion binding"/>
    <property type="evidence" value="ECO:0007669"/>
    <property type="project" value="UniProtKB-KW"/>
</dbReference>
<feature type="domain" description="C2H2-type" evidence="2">
    <location>
        <begin position="67"/>
        <end position="95"/>
    </location>
</feature>
<accession>A0A1B6FR35</accession>
<protein>
    <recommendedName>
        <fullName evidence="2">C2H2-type domain-containing protein</fullName>
    </recommendedName>
</protein>
<name>A0A1B6FR35_9HEMI</name>
<dbReference type="PROSITE" id="PS50157">
    <property type="entry name" value="ZINC_FINGER_C2H2_2"/>
    <property type="match status" value="1"/>
</dbReference>
<gene>
    <name evidence="3" type="ORF">g.49320</name>
</gene>
<keyword evidence="1" id="KW-0863">Zinc-finger</keyword>
<proteinExistence type="predicted"/>
<keyword evidence="1" id="KW-0479">Metal-binding</keyword>
<organism evidence="3">
    <name type="scientific">Cuerna arida</name>
    <dbReference type="NCBI Taxonomy" id="1464854"/>
    <lineage>
        <taxon>Eukaryota</taxon>
        <taxon>Metazoa</taxon>
        <taxon>Ecdysozoa</taxon>
        <taxon>Arthropoda</taxon>
        <taxon>Hexapoda</taxon>
        <taxon>Insecta</taxon>
        <taxon>Pterygota</taxon>
        <taxon>Neoptera</taxon>
        <taxon>Paraneoptera</taxon>
        <taxon>Hemiptera</taxon>
        <taxon>Auchenorrhyncha</taxon>
        <taxon>Membracoidea</taxon>
        <taxon>Cicadellidae</taxon>
        <taxon>Cicadellinae</taxon>
        <taxon>Proconiini</taxon>
        <taxon>Cuerna</taxon>
    </lineage>
</organism>